<dbReference type="GO" id="GO:0008677">
    <property type="term" value="F:2-dehydropantoate 2-reductase activity"/>
    <property type="evidence" value="ECO:0007669"/>
    <property type="project" value="InterPro"/>
</dbReference>
<dbReference type="PANTHER" id="PTHR21708">
    <property type="entry name" value="PROBABLE 2-DEHYDROPANTOATE 2-REDUCTASE"/>
    <property type="match status" value="1"/>
</dbReference>
<dbReference type="InterPro" id="IPR036291">
    <property type="entry name" value="NAD(P)-bd_dom_sf"/>
</dbReference>
<organism evidence="5">
    <name type="scientific">marine metagenome</name>
    <dbReference type="NCBI Taxonomy" id="408172"/>
    <lineage>
        <taxon>unclassified sequences</taxon>
        <taxon>metagenomes</taxon>
        <taxon>ecological metagenomes</taxon>
    </lineage>
</organism>
<dbReference type="FunFam" id="3.40.50.720:FF:000307">
    <property type="entry name" value="2-dehydropantoate 2-reductase"/>
    <property type="match status" value="1"/>
</dbReference>
<evidence type="ECO:0000259" key="4">
    <source>
        <dbReference type="Pfam" id="PF02558"/>
    </source>
</evidence>
<proteinExistence type="inferred from homology"/>
<dbReference type="AlphaFoldDB" id="A0A382ECI2"/>
<keyword evidence="2" id="KW-0521">NADP</keyword>
<dbReference type="GO" id="GO:0015940">
    <property type="term" value="P:pantothenate biosynthetic process"/>
    <property type="evidence" value="ECO:0007669"/>
    <property type="project" value="InterPro"/>
</dbReference>
<dbReference type="InterPro" id="IPR013332">
    <property type="entry name" value="KPR_N"/>
</dbReference>
<dbReference type="Gene3D" id="3.40.50.720">
    <property type="entry name" value="NAD(P)-binding Rossmann-like Domain"/>
    <property type="match status" value="1"/>
</dbReference>
<evidence type="ECO:0000313" key="5">
    <source>
        <dbReference type="EMBL" id="SVB48215.1"/>
    </source>
</evidence>
<sequence length="202" mass="21055">MRIAVMGAGAVGGYFGGVLAHQGEDVVLIARGAHGDAIAKNGLNVDSHWGSFNVNVTVTDDPSSIGIVDLVLYCTKLYSNAEALPAIKGMIGPSTSILTIQNGVTSGSIIAEYYGWDHVLQGATYIESGIAGDGHIHQSGSTARIEFGEKDGSNSERTKAIFNLLDRKGIQAVVSSNMLDALWNKMVMVGAIGTIMAASRAS</sequence>
<dbReference type="PANTHER" id="PTHR21708:SF26">
    <property type="entry name" value="2-DEHYDROPANTOATE 2-REDUCTASE"/>
    <property type="match status" value="1"/>
</dbReference>
<reference evidence="5" key="1">
    <citation type="submission" date="2018-05" db="EMBL/GenBank/DDBJ databases">
        <authorList>
            <person name="Lanie J.A."/>
            <person name="Ng W.-L."/>
            <person name="Kazmierczak K.M."/>
            <person name="Andrzejewski T.M."/>
            <person name="Davidsen T.M."/>
            <person name="Wayne K.J."/>
            <person name="Tettelin H."/>
            <person name="Glass J.I."/>
            <person name="Rusch D."/>
            <person name="Podicherti R."/>
            <person name="Tsui H.-C.T."/>
            <person name="Winkler M.E."/>
        </authorList>
    </citation>
    <scope>NUCLEOTIDE SEQUENCE</scope>
</reference>
<feature type="non-terminal residue" evidence="5">
    <location>
        <position position="202"/>
    </location>
</feature>
<evidence type="ECO:0000256" key="1">
    <source>
        <dbReference type="ARBA" id="ARBA00007870"/>
    </source>
</evidence>
<dbReference type="InterPro" id="IPR003710">
    <property type="entry name" value="ApbA"/>
</dbReference>
<dbReference type="SUPFAM" id="SSF51735">
    <property type="entry name" value="NAD(P)-binding Rossmann-fold domains"/>
    <property type="match status" value="1"/>
</dbReference>
<dbReference type="Pfam" id="PF02558">
    <property type="entry name" value="ApbA"/>
    <property type="match status" value="1"/>
</dbReference>
<feature type="domain" description="Ketopantoate reductase N-terminal" evidence="4">
    <location>
        <begin position="3"/>
        <end position="151"/>
    </location>
</feature>
<keyword evidence="3" id="KW-0560">Oxidoreductase</keyword>
<dbReference type="EMBL" id="UINC01043748">
    <property type="protein sequence ID" value="SVB48215.1"/>
    <property type="molecule type" value="Genomic_DNA"/>
</dbReference>
<dbReference type="InterPro" id="IPR051402">
    <property type="entry name" value="KPR-Related"/>
</dbReference>
<dbReference type="GO" id="GO:0005737">
    <property type="term" value="C:cytoplasm"/>
    <property type="evidence" value="ECO:0007669"/>
    <property type="project" value="TreeGrafter"/>
</dbReference>
<dbReference type="NCBIfam" id="TIGR00745">
    <property type="entry name" value="apbA_panE"/>
    <property type="match status" value="1"/>
</dbReference>
<gene>
    <name evidence="5" type="ORF">METZ01_LOCUS201069</name>
</gene>
<name>A0A382ECI2_9ZZZZ</name>
<evidence type="ECO:0000256" key="3">
    <source>
        <dbReference type="ARBA" id="ARBA00023002"/>
    </source>
</evidence>
<accession>A0A382ECI2</accession>
<protein>
    <recommendedName>
        <fullName evidence="4">Ketopantoate reductase N-terminal domain-containing protein</fullName>
    </recommendedName>
</protein>
<evidence type="ECO:0000256" key="2">
    <source>
        <dbReference type="ARBA" id="ARBA00022857"/>
    </source>
</evidence>
<comment type="similarity">
    <text evidence="1">Belongs to the ketopantoate reductase family.</text>
</comment>